<protein>
    <submittedName>
        <fullName evidence="2">Uncharacterized protein</fullName>
    </submittedName>
</protein>
<sequence>EPLPGPAPGPRGRVGGVAGVRAREGHALARPVPRGARRRGPHDRHGWTAGAVGAGDVHAPGRGRRRARHGRPVHRDGRAGRGLLPARVRGRGRPACRVPAVRGAGRAHRAPPDERV</sequence>
<dbReference type="EMBL" id="CADCUM010000093">
    <property type="protein sequence ID" value="CAA9391012.1"/>
    <property type="molecule type" value="Genomic_DNA"/>
</dbReference>
<gene>
    <name evidence="2" type="ORF">AVDCRST_MAG32-2318</name>
</gene>
<feature type="non-terminal residue" evidence="2">
    <location>
        <position position="1"/>
    </location>
</feature>
<reference evidence="2" key="1">
    <citation type="submission" date="2020-02" db="EMBL/GenBank/DDBJ databases">
        <authorList>
            <person name="Meier V. D."/>
        </authorList>
    </citation>
    <scope>NUCLEOTIDE SEQUENCE</scope>
    <source>
        <strain evidence="2">AVDCRST_MAG32</strain>
    </source>
</reference>
<feature type="compositionally biased region" description="Basic residues" evidence="1">
    <location>
        <begin position="61"/>
        <end position="72"/>
    </location>
</feature>
<feature type="non-terminal residue" evidence="2">
    <location>
        <position position="116"/>
    </location>
</feature>
<feature type="region of interest" description="Disordered" evidence="1">
    <location>
        <begin position="30"/>
        <end position="95"/>
    </location>
</feature>
<evidence type="ECO:0000313" key="2">
    <source>
        <dbReference type="EMBL" id="CAA9391012.1"/>
    </source>
</evidence>
<name>A0A6J4NLM0_9ACTN</name>
<proteinExistence type="predicted"/>
<dbReference type="AlphaFoldDB" id="A0A6J4NLM0"/>
<organism evidence="2">
    <name type="scientific">uncultured Nocardioides sp</name>
    <dbReference type="NCBI Taxonomy" id="198441"/>
    <lineage>
        <taxon>Bacteria</taxon>
        <taxon>Bacillati</taxon>
        <taxon>Actinomycetota</taxon>
        <taxon>Actinomycetes</taxon>
        <taxon>Propionibacteriales</taxon>
        <taxon>Nocardioidaceae</taxon>
        <taxon>Nocardioides</taxon>
        <taxon>environmental samples</taxon>
    </lineage>
</organism>
<evidence type="ECO:0000256" key="1">
    <source>
        <dbReference type="SAM" id="MobiDB-lite"/>
    </source>
</evidence>
<accession>A0A6J4NLM0</accession>